<gene>
    <name evidence="8" type="ORF">QE152_g9713</name>
</gene>
<comment type="catalytic activity">
    <reaction evidence="7">
        <text>N-terminal N(alpha)-acetyl-L-cysteinyl-L-aspartyl-[protein] + H2O = N-terminal L-aspartyl-[protein] + N-acetyl-L-cysteine</text>
        <dbReference type="Rhea" id="RHEA:74579"/>
        <dbReference type="Rhea" id="RHEA-COMP:12669"/>
        <dbReference type="Rhea" id="RHEA-COMP:18395"/>
        <dbReference type="ChEBI" id="CHEBI:15377"/>
        <dbReference type="ChEBI" id="CHEBI:64720"/>
        <dbReference type="ChEBI" id="CHEBI:78236"/>
        <dbReference type="ChEBI" id="CHEBI:193599"/>
    </reaction>
    <physiologicalReaction direction="left-to-right" evidence="7">
        <dbReference type="Rhea" id="RHEA:74580"/>
    </physiologicalReaction>
</comment>
<keyword evidence="1" id="KW-0031">Aminopeptidase</keyword>
<accession>A0AAW1LXR7</accession>
<dbReference type="Proteomes" id="UP001458880">
    <property type="component" value="Unassembled WGS sequence"/>
</dbReference>
<reference evidence="8 9" key="1">
    <citation type="journal article" date="2024" name="BMC Genomics">
        <title>De novo assembly and annotation of Popillia japonica's genome with initial clues to its potential as an invasive pest.</title>
        <authorList>
            <person name="Cucini C."/>
            <person name="Boschi S."/>
            <person name="Funari R."/>
            <person name="Cardaioli E."/>
            <person name="Iannotti N."/>
            <person name="Marturano G."/>
            <person name="Paoli F."/>
            <person name="Bruttini M."/>
            <person name="Carapelli A."/>
            <person name="Frati F."/>
            <person name="Nardi F."/>
        </authorList>
    </citation>
    <scope>NUCLEOTIDE SEQUENCE [LARGE SCALE GENOMIC DNA]</scope>
    <source>
        <strain evidence="8">DMR45628</strain>
    </source>
</reference>
<sequence length="249" mass="27906">MTEVDRLILPLPTSQFFNHGKFYNPITTGTMSVSWAIAYPDLHKICELYQMYEILYPKQLKYMPLPPLLQDGPQCGLVSLAMFSDNPSRNMVEYLLKTAKESGYTYNGEMFSANNLCELSKKCIKLHASVYNGHLNNDYIKDFLLNGGFMLVAYDADKNHSPCLNNGHKAHWAAVSGIIETEENVFVLAKHGKSKNVAIWNLKSLANSNSQLKEFAPDRKYSNIKYCLPEGGLAGPNGLCNKAVLLKTL</sequence>
<dbReference type="Pfam" id="PF21646">
    <property type="entry name" value="ACTMAP-like_C"/>
    <property type="match status" value="1"/>
</dbReference>
<dbReference type="EMBL" id="JASPKY010000084">
    <property type="protein sequence ID" value="KAK9738657.1"/>
    <property type="molecule type" value="Genomic_DNA"/>
</dbReference>
<dbReference type="AlphaFoldDB" id="A0AAW1LXR7"/>
<dbReference type="PANTHER" id="PTHR28631">
    <property type="entry name" value="UPF0692 PROTEIN C19ORF54"/>
    <property type="match status" value="1"/>
</dbReference>
<evidence type="ECO:0000256" key="1">
    <source>
        <dbReference type="ARBA" id="ARBA00022438"/>
    </source>
</evidence>
<evidence type="ECO:0000256" key="7">
    <source>
        <dbReference type="ARBA" id="ARBA00049041"/>
    </source>
</evidence>
<dbReference type="GO" id="GO:0004177">
    <property type="term" value="F:aminopeptidase activity"/>
    <property type="evidence" value="ECO:0007669"/>
    <property type="project" value="UniProtKB-KW"/>
</dbReference>
<evidence type="ECO:0000256" key="5">
    <source>
        <dbReference type="ARBA" id="ARBA00034848"/>
    </source>
</evidence>
<evidence type="ECO:0000313" key="8">
    <source>
        <dbReference type="EMBL" id="KAK9738657.1"/>
    </source>
</evidence>
<keyword evidence="9" id="KW-1185">Reference proteome</keyword>
<organism evidence="8 9">
    <name type="scientific">Popillia japonica</name>
    <name type="common">Japanese beetle</name>
    <dbReference type="NCBI Taxonomy" id="7064"/>
    <lineage>
        <taxon>Eukaryota</taxon>
        <taxon>Metazoa</taxon>
        <taxon>Ecdysozoa</taxon>
        <taxon>Arthropoda</taxon>
        <taxon>Hexapoda</taxon>
        <taxon>Insecta</taxon>
        <taxon>Pterygota</taxon>
        <taxon>Neoptera</taxon>
        <taxon>Endopterygota</taxon>
        <taxon>Coleoptera</taxon>
        <taxon>Polyphaga</taxon>
        <taxon>Scarabaeiformia</taxon>
        <taxon>Scarabaeidae</taxon>
        <taxon>Rutelinae</taxon>
        <taxon>Popillia</taxon>
    </lineage>
</organism>
<evidence type="ECO:0000313" key="9">
    <source>
        <dbReference type="Proteomes" id="UP001458880"/>
    </source>
</evidence>
<dbReference type="PANTHER" id="PTHR28631:SF1">
    <property type="entry name" value="ACTIN MATURATION PROTEASE"/>
    <property type="match status" value="1"/>
</dbReference>
<comment type="caution">
    <text evidence="8">The sequence shown here is derived from an EMBL/GenBank/DDBJ whole genome shotgun (WGS) entry which is preliminary data.</text>
</comment>
<dbReference type="GO" id="GO:0006508">
    <property type="term" value="P:proteolysis"/>
    <property type="evidence" value="ECO:0007669"/>
    <property type="project" value="UniProtKB-KW"/>
</dbReference>
<dbReference type="InterPro" id="IPR040043">
    <property type="entry name" value="ACTMAP"/>
</dbReference>
<evidence type="ECO:0000256" key="2">
    <source>
        <dbReference type="ARBA" id="ARBA00022670"/>
    </source>
</evidence>
<name>A0AAW1LXR7_POPJA</name>
<keyword evidence="3" id="KW-0378">Hydrolase</keyword>
<proteinExistence type="inferred from homology"/>
<evidence type="ECO:0000256" key="6">
    <source>
        <dbReference type="ARBA" id="ARBA00034908"/>
    </source>
</evidence>
<evidence type="ECO:0000256" key="3">
    <source>
        <dbReference type="ARBA" id="ARBA00022801"/>
    </source>
</evidence>
<evidence type="ECO:0000256" key="4">
    <source>
        <dbReference type="ARBA" id="ARBA00034725"/>
    </source>
</evidence>
<keyword evidence="2" id="KW-0645">Protease</keyword>
<comment type="similarity">
    <text evidence="4">Belongs to the ACTMAP family.</text>
</comment>
<protein>
    <recommendedName>
        <fullName evidence="5">Actin maturation protease</fullName>
    </recommendedName>
    <alternativeName>
        <fullName evidence="6">Actin aminopeptidase ACTMAP</fullName>
    </alternativeName>
</protein>